<accession>A0A1F6VRU8</accession>
<keyword evidence="2" id="KW-0732">Signal</keyword>
<organism evidence="3 4">
    <name type="scientific">Candidatus Nomurabacteria bacterium RIFCSPHIGHO2_02_FULL_38_15</name>
    <dbReference type="NCBI Taxonomy" id="1801752"/>
    <lineage>
        <taxon>Bacteria</taxon>
        <taxon>Candidatus Nomuraibacteriota</taxon>
    </lineage>
</organism>
<evidence type="ECO:0000313" key="3">
    <source>
        <dbReference type="EMBL" id="OGI72380.1"/>
    </source>
</evidence>
<sequence>MTRNSPLKKVLLAIIAVAAVMLSGTKAFASNHTAFFTKAYTSTTQLANDLDKGKMALVKNVDTLTFINNLLKGWNTQLVVKKVLDVNGHTFQLPTFTSIATARPYFSDILRNHCADEQLTWNNGDLLLDRVNKTTGAITSDWLRENKPGEISACLDPNTFNEVDGSDGQYETLPGFSLLCGNKYTIKKVTAQPPAIVYTPPGPISPGYYTVGYNPIPNPYDAPVNNTGTPTINGSNNNITINNTSTTTNPSPTVVKDRRNGEMWVMIGAMVVGQVLTTGIQLWAMDRQYKMSQAQMSNYQQMPGYYYQQPPYIPPYIPPVTPPVTPTYYPPIEGNTGPAIYPPIQGNTGNTVGYNPIQGNAFGVNPNFNSIEGKVW</sequence>
<comment type="caution">
    <text evidence="3">The sequence shown here is derived from an EMBL/GenBank/DDBJ whole genome shotgun (WGS) entry which is preliminary data.</text>
</comment>
<evidence type="ECO:0000313" key="4">
    <source>
        <dbReference type="Proteomes" id="UP000179686"/>
    </source>
</evidence>
<keyword evidence="1" id="KW-0472">Membrane</keyword>
<proteinExistence type="predicted"/>
<feature type="signal peptide" evidence="2">
    <location>
        <begin position="1"/>
        <end position="29"/>
    </location>
</feature>
<name>A0A1F6VRU8_9BACT</name>
<evidence type="ECO:0000256" key="1">
    <source>
        <dbReference type="SAM" id="Phobius"/>
    </source>
</evidence>
<dbReference type="Proteomes" id="UP000179686">
    <property type="component" value="Unassembled WGS sequence"/>
</dbReference>
<dbReference type="AlphaFoldDB" id="A0A1F6VRU8"/>
<feature type="transmembrane region" description="Helical" evidence="1">
    <location>
        <begin position="263"/>
        <end position="284"/>
    </location>
</feature>
<feature type="chain" id="PRO_5009225735" description="DUF5667 domain-containing protein" evidence="2">
    <location>
        <begin position="30"/>
        <end position="376"/>
    </location>
</feature>
<protein>
    <recommendedName>
        <fullName evidence="5">DUF5667 domain-containing protein</fullName>
    </recommendedName>
</protein>
<evidence type="ECO:0008006" key="5">
    <source>
        <dbReference type="Google" id="ProtNLM"/>
    </source>
</evidence>
<keyword evidence="1" id="KW-1133">Transmembrane helix</keyword>
<evidence type="ECO:0000256" key="2">
    <source>
        <dbReference type="SAM" id="SignalP"/>
    </source>
</evidence>
<reference evidence="3 4" key="1">
    <citation type="journal article" date="2016" name="Nat. Commun.">
        <title>Thousands of microbial genomes shed light on interconnected biogeochemical processes in an aquifer system.</title>
        <authorList>
            <person name="Anantharaman K."/>
            <person name="Brown C.T."/>
            <person name="Hug L.A."/>
            <person name="Sharon I."/>
            <person name="Castelle C.J."/>
            <person name="Probst A.J."/>
            <person name="Thomas B.C."/>
            <person name="Singh A."/>
            <person name="Wilkins M.J."/>
            <person name="Karaoz U."/>
            <person name="Brodie E.L."/>
            <person name="Williams K.H."/>
            <person name="Hubbard S.S."/>
            <person name="Banfield J.F."/>
        </authorList>
    </citation>
    <scope>NUCLEOTIDE SEQUENCE [LARGE SCALE GENOMIC DNA]</scope>
</reference>
<keyword evidence="1" id="KW-0812">Transmembrane</keyword>
<gene>
    <name evidence="3" type="ORF">A3J61_00890</name>
</gene>
<dbReference type="EMBL" id="MFUC01000007">
    <property type="protein sequence ID" value="OGI72380.1"/>
    <property type="molecule type" value="Genomic_DNA"/>
</dbReference>